<name>A0A2X0MSY8_9BASI</name>
<accession>A0A2X0MSY8</accession>
<reference evidence="6" key="1">
    <citation type="submission" date="2016-10" db="EMBL/GenBank/DDBJ databases">
        <authorList>
            <person name="Jeantristanb JTB J.-T."/>
            <person name="Ricardo R."/>
        </authorList>
    </citation>
    <scope>NUCLEOTIDE SEQUENCE [LARGE SCALE GENOMIC DNA]</scope>
</reference>
<dbReference type="GO" id="GO:0051015">
    <property type="term" value="F:actin filament binding"/>
    <property type="evidence" value="ECO:0007669"/>
    <property type="project" value="TreeGrafter"/>
</dbReference>
<protein>
    <submittedName>
        <fullName evidence="5">BZ3500_MvSof-1268-A1-R1_Chr4-2g07182 protein</fullName>
    </submittedName>
</protein>
<dbReference type="PANTHER" id="PTHR12928:SF0">
    <property type="entry name" value="FSHD REGION GENE 1"/>
    <property type="match status" value="1"/>
</dbReference>
<comment type="similarity">
    <text evidence="2">Belongs to the FRG1 family.</text>
</comment>
<sequence>MFPPLSPPPPPTTPTSLVSSGHSRVPPHHHHHHQPPIAHRQLQFKGEPKKKKHKSRSTSSRHDSNPTSTHDDAYTDQDLSAWIAVPEPGLALGPLYLTLPRSSITSSPVCLALQPTTGKVHPFALPEPGKSGGTSAEDSKARTSLAATLDQEELEALVDYDPSSNHNSLAPSLTTEAQTPTDIHHVWVCTRIPDSQDKITLRSATGKFLAADQFGQVTAEREARGMLEEWVIEPSSNPDLPRGTVVLKSCHGKLLSIDLVAGGKIEVSADTDPNAGIGPTEEWQVWMQGEYLAKAKQQLLERTGTKATLLDARAKSAAGKRDGLTIVGNLGGAEQEAIKRFQARGQGRYIGSEEDVSELAKARRKGKLSEAMLDRRVKLKRLVQEIGSSR</sequence>
<feature type="region of interest" description="Disordered" evidence="4">
    <location>
        <begin position="1"/>
        <end position="73"/>
    </location>
</feature>
<evidence type="ECO:0000256" key="1">
    <source>
        <dbReference type="ARBA" id="ARBA00004604"/>
    </source>
</evidence>
<feature type="compositionally biased region" description="Basic and acidic residues" evidence="4">
    <location>
        <begin position="60"/>
        <end position="73"/>
    </location>
</feature>
<dbReference type="InterPro" id="IPR010414">
    <property type="entry name" value="FRG1"/>
</dbReference>
<dbReference type="STRING" id="289078.A0A2X0MSY8"/>
<evidence type="ECO:0000313" key="5">
    <source>
        <dbReference type="EMBL" id="SCZ97390.1"/>
    </source>
</evidence>
<dbReference type="AlphaFoldDB" id="A0A2X0MSY8"/>
<dbReference type="SUPFAM" id="SSF50405">
    <property type="entry name" value="Actin-crosslinking proteins"/>
    <property type="match status" value="1"/>
</dbReference>
<organism evidence="5 6">
    <name type="scientific">Microbotryum saponariae</name>
    <dbReference type="NCBI Taxonomy" id="289078"/>
    <lineage>
        <taxon>Eukaryota</taxon>
        <taxon>Fungi</taxon>
        <taxon>Dikarya</taxon>
        <taxon>Basidiomycota</taxon>
        <taxon>Pucciniomycotina</taxon>
        <taxon>Microbotryomycetes</taxon>
        <taxon>Microbotryales</taxon>
        <taxon>Microbotryaceae</taxon>
        <taxon>Microbotryum</taxon>
    </lineage>
</organism>
<keyword evidence="3" id="KW-0539">Nucleus</keyword>
<evidence type="ECO:0000313" key="6">
    <source>
        <dbReference type="Proteomes" id="UP000249723"/>
    </source>
</evidence>
<dbReference type="GO" id="GO:0005730">
    <property type="term" value="C:nucleolus"/>
    <property type="evidence" value="ECO:0007669"/>
    <property type="project" value="UniProtKB-SubCell"/>
</dbReference>
<comment type="subcellular location">
    <subcellularLocation>
        <location evidence="1">Nucleus</location>
        <location evidence="1">Nucleolus</location>
    </subcellularLocation>
</comment>
<proteinExistence type="inferred from homology"/>
<dbReference type="GO" id="GO:0071013">
    <property type="term" value="C:catalytic step 2 spliceosome"/>
    <property type="evidence" value="ECO:0007669"/>
    <property type="project" value="TreeGrafter"/>
</dbReference>
<dbReference type="Gene3D" id="2.80.10.50">
    <property type="match status" value="1"/>
</dbReference>
<dbReference type="InterPro" id="IPR008999">
    <property type="entry name" value="Actin-crosslinking"/>
</dbReference>
<evidence type="ECO:0000256" key="3">
    <source>
        <dbReference type="ARBA" id="ARBA00023242"/>
    </source>
</evidence>
<evidence type="ECO:0000256" key="4">
    <source>
        <dbReference type="SAM" id="MobiDB-lite"/>
    </source>
</evidence>
<feature type="compositionally biased region" description="Basic residues" evidence="4">
    <location>
        <begin position="25"/>
        <end position="34"/>
    </location>
</feature>
<feature type="compositionally biased region" description="Pro residues" evidence="4">
    <location>
        <begin position="1"/>
        <end position="13"/>
    </location>
</feature>
<dbReference type="EMBL" id="FMWP01000092">
    <property type="protein sequence ID" value="SCZ97390.1"/>
    <property type="molecule type" value="Genomic_DNA"/>
</dbReference>
<gene>
    <name evidence="5" type="ORF">BZ3500_MVSOF-1268-A1-R1_CHR4-2G07182</name>
</gene>
<evidence type="ECO:0000256" key="2">
    <source>
        <dbReference type="ARBA" id="ARBA00010878"/>
    </source>
</evidence>
<dbReference type="PANTHER" id="PTHR12928">
    <property type="entry name" value="FRG1 PROTEIN"/>
    <property type="match status" value="1"/>
</dbReference>
<dbReference type="CDD" id="cd23339">
    <property type="entry name" value="beta-trefoil_FSCN_fungal_FRG1-like"/>
    <property type="match status" value="1"/>
</dbReference>
<keyword evidence="6" id="KW-1185">Reference proteome</keyword>
<dbReference type="Proteomes" id="UP000249723">
    <property type="component" value="Unassembled WGS sequence"/>
</dbReference>